<dbReference type="GO" id="GO:0006310">
    <property type="term" value="P:DNA recombination"/>
    <property type="evidence" value="ECO:0007669"/>
    <property type="project" value="UniProtKB-UniRule"/>
</dbReference>
<keyword evidence="11" id="KW-0413">Isomerase</keyword>
<comment type="caution">
    <text evidence="18">The sequence shown here is derived from an EMBL/GenBank/DDBJ whole genome shotgun (WGS) entry which is preliminary data.</text>
</comment>
<dbReference type="InterPro" id="IPR033454">
    <property type="entry name" value="RecG_wedge"/>
</dbReference>
<dbReference type="InterPro" id="IPR011545">
    <property type="entry name" value="DEAD/DEAH_box_helicase_dom"/>
</dbReference>
<protein>
    <recommendedName>
        <fullName evidence="2 15">ATP-dependent DNA helicase RecG</fullName>
        <ecNumber evidence="13 15">5.6.2.4</ecNumber>
    </recommendedName>
</protein>
<dbReference type="GO" id="GO:0043138">
    <property type="term" value="F:3'-5' DNA helicase activity"/>
    <property type="evidence" value="ECO:0007669"/>
    <property type="project" value="UniProtKB-EC"/>
</dbReference>
<evidence type="ECO:0000313" key="18">
    <source>
        <dbReference type="EMBL" id="GAO97517.1"/>
    </source>
</evidence>
<dbReference type="Pfam" id="PF19833">
    <property type="entry name" value="RecG_dom3_C"/>
    <property type="match status" value="1"/>
</dbReference>
<feature type="domain" description="Helicase C-terminal" evidence="17">
    <location>
        <begin position="446"/>
        <end position="602"/>
    </location>
</feature>
<evidence type="ECO:0000259" key="16">
    <source>
        <dbReference type="PROSITE" id="PS51192"/>
    </source>
</evidence>
<evidence type="ECO:0000313" key="19">
    <source>
        <dbReference type="Proteomes" id="UP000036771"/>
    </source>
</evidence>
<keyword evidence="3 15" id="KW-0547">Nucleotide-binding</keyword>
<dbReference type="GO" id="GO:0003677">
    <property type="term" value="F:DNA binding"/>
    <property type="evidence" value="ECO:0007669"/>
    <property type="project" value="UniProtKB-KW"/>
</dbReference>
<dbReference type="CDD" id="cd04488">
    <property type="entry name" value="RecG_wedge_OBF"/>
    <property type="match status" value="1"/>
</dbReference>
<dbReference type="Pfam" id="PF00271">
    <property type="entry name" value="Helicase_C"/>
    <property type="match status" value="1"/>
</dbReference>
<dbReference type="InterPro" id="IPR012340">
    <property type="entry name" value="NA-bd_OB-fold"/>
</dbReference>
<evidence type="ECO:0000256" key="12">
    <source>
        <dbReference type="ARBA" id="ARBA00034617"/>
    </source>
</evidence>
<dbReference type="PANTHER" id="PTHR47964:SF1">
    <property type="entry name" value="ATP-DEPENDENT DNA HELICASE HOMOLOG RECG, CHLOROPLASTIC"/>
    <property type="match status" value="1"/>
</dbReference>
<evidence type="ECO:0000256" key="7">
    <source>
        <dbReference type="ARBA" id="ARBA00022840"/>
    </source>
</evidence>
<evidence type="ECO:0000256" key="14">
    <source>
        <dbReference type="ARBA" id="ARBA00048988"/>
    </source>
</evidence>
<dbReference type="PROSITE" id="PS51194">
    <property type="entry name" value="HELICASE_CTER"/>
    <property type="match status" value="1"/>
</dbReference>
<dbReference type="CDD" id="cd17992">
    <property type="entry name" value="DEXHc_RecG"/>
    <property type="match status" value="1"/>
</dbReference>
<evidence type="ECO:0000259" key="17">
    <source>
        <dbReference type="PROSITE" id="PS51194"/>
    </source>
</evidence>
<evidence type="ECO:0000256" key="8">
    <source>
        <dbReference type="ARBA" id="ARBA00023125"/>
    </source>
</evidence>
<keyword evidence="7 15" id="KW-0067">ATP-binding</keyword>
<reference evidence="18 19" key="1">
    <citation type="submission" date="2015-03" db="EMBL/GenBank/DDBJ databases">
        <title>Caedibacter varicaedens, whole genome shotgun sequence.</title>
        <authorList>
            <person name="Suzuki H."/>
            <person name="Dapper A.L."/>
            <person name="Gibson A.K."/>
            <person name="Jackson C."/>
            <person name="Lee H."/>
            <person name="Pejaver V.R."/>
            <person name="Doak T."/>
            <person name="Lynch M."/>
        </authorList>
    </citation>
    <scope>NUCLEOTIDE SEQUENCE [LARGE SCALE GENOMIC DNA]</scope>
</reference>
<dbReference type="Proteomes" id="UP000036771">
    <property type="component" value="Unassembled WGS sequence"/>
</dbReference>
<dbReference type="NCBIfam" id="NF008165">
    <property type="entry name" value="PRK10917.1-3"/>
    <property type="match status" value="1"/>
</dbReference>
<feature type="domain" description="Helicase ATP-binding" evidence="16">
    <location>
        <begin position="263"/>
        <end position="424"/>
    </location>
</feature>
<dbReference type="GO" id="GO:0005524">
    <property type="term" value="F:ATP binding"/>
    <property type="evidence" value="ECO:0007669"/>
    <property type="project" value="UniProtKB-KW"/>
</dbReference>
<accession>A0A0K8MAQ4</accession>
<dbReference type="Pfam" id="PF00270">
    <property type="entry name" value="DEAD"/>
    <property type="match status" value="1"/>
</dbReference>
<evidence type="ECO:0000256" key="6">
    <source>
        <dbReference type="ARBA" id="ARBA00022806"/>
    </source>
</evidence>
<dbReference type="PANTHER" id="PTHR47964">
    <property type="entry name" value="ATP-DEPENDENT DNA HELICASE HOMOLOG RECG, CHLOROPLASTIC"/>
    <property type="match status" value="1"/>
</dbReference>
<dbReference type="InterPro" id="IPR014001">
    <property type="entry name" value="Helicase_ATP-bd"/>
</dbReference>
<dbReference type="InterPro" id="IPR001650">
    <property type="entry name" value="Helicase_C-like"/>
</dbReference>
<keyword evidence="8" id="KW-0238">DNA-binding</keyword>
<evidence type="ECO:0000256" key="15">
    <source>
        <dbReference type="RuleBase" id="RU363016"/>
    </source>
</evidence>
<keyword evidence="4 15" id="KW-0227">DNA damage</keyword>
<evidence type="ECO:0000256" key="9">
    <source>
        <dbReference type="ARBA" id="ARBA00023172"/>
    </source>
</evidence>
<keyword evidence="5 15" id="KW-0378">Hydrolase</keyword>
<evidence type="ECO:0000256" key="10">
    <source>
        <dbReference type="ARBA" id="ARBA00023204"/>
    </source>
</evidence>
<dbReference type="InterPro" id="IPR047112">
    <property type="entry name" value="RecG/Mfd"/>
</dbReference>
<keyword evidence="9 15" id="KW-0233">DNA recombination</keyword>
<dbReference type="Gene3D" id="2.40.50.140">
    <property type="entry name" value="Nucleic acid-binding proteins"/>
    <property type="match status" value="1"/>
</dbReference>
<proteinExistence type="inferred from homology"/>
<dbReference type="NCBIfam" id="NF008168">
    <property type="entry name" value="PRK10917.2-2"/>
    <property type="match status" value="1"/>
</dbReference>
<dbReference type="SUPFAM" id="SSF50249">
    <property type="entry name" value="Nucleic acid-binding proteins"/>
    <property type="match status" value="1"/>
</dbReference>
<dbReference type="NCBIfam" id="TIGR00643">
    <property type="entry name" value="recG"/>
    <property type="match status" value="1"/>
</dbReference>
<sequence length="676" mass="76245">MARTLERLRCKTILSLLWHLPYSAQKRHFVSSLNQAIPGELITFQAEILQHFPAIERFKTASRRPYRVAVGDHSRFLDLVFFNAIPSYIEKNLPVGETRVISGKFENYQGKFQMTHPDHIGSLETLKDWQGVEPIYALTQGISQKQLRKMILLALEKVQPLPEWISAETLQIHHWRSWHEALRQAHFPSHESESLSSHGDRKRLAFDELFANQLALTIVRRAQTYQNGQQTFPTHVLQQKILDTLPFKLTCDQLNALEEIEQDMKSPHRMVRLLQGDVGSGKTIVAFLSMVKAVEAGFQVALLAPTEILAKQHAQTMMSWAEAAGITLDVLLGKDSVKIKKEKYERLKSGSLQIIVGTHALVQEAVSFHNLGFIVVDEQHRFGVEQRLKLAEKGQHVDVLSMTATPIPRTLMLATYGDLACSYLHEKPAGRQEVQTKAIPLNRVEEIFQGITRVVQKGAKVYWICPLVEESEVLDLAAAEDRFHLLEKKFPGITGLVHGRLKSQEKDKIMEQFKERDLQILVATTVVEVGVHVEDATIMVIEHAERFGLSQLHQLRGRIGRGSQSSSCVLLYQTPLNEIAKARINVLRSTTDGFKIAEEDLRLRGGGDALGLRQSGMPNFYLVDFTIHKDLFLLAQQESDALLAQDPMLASPRGQAARLLLALFGKESAMRFLQAG</sequence>
<dbReference type="EMBL" id="BBVC01000007">
    <property type="protein sequence ID" value="GAO97517.1"/>
    <property type="molecule type" value="Genomic_DNA"/>
</dbReference>
<keyword evidence="6 15" id="KW-0347">Helicase</keyword>
<comment type="catalytic activity">
    <reaction evidence="14 15">
        <text>ATP + H2O = ADP + phosphate + H(+)</text>
        <dbReference type="Rhea" id="RHEA:13065"/>
        <dbReference type="ChEBI" id="CHEBI:15377"/>
        <dbReference type="ChEBI" id="CHEBI:15378"/>
        <dbReference type="ChEBI" id="CHEBI:30616"/>
        <dbReference type="ChEBI" id="CHEBI:43474"/>
        <dbReference type="ChEBI" id="CHEBI:456216"/>
        <dbReference type="EC" id="5.6.2.4"/>
    </reaction>
</comment>
<dbReference type="PROSITE" id="PS51192">
    <property type="entry name" value="HELICASE_ATP_BIND_1"/>
    <property type="match status" value="1"/>
</dbReference>
<dbReference type="SUPFAM" id="SSF52540">
    <property type="entry name" value="P-loop containing nucleoside triphosphate hydrolases"/>
    <property type="match status" value="2"/>
</dbReference>
<dbReference type="SMART" id="SM00490">
    <property type="entry name" value="HELICc"/>
    <property type="match status" value="1"/>
</dbReference>
<dbReference type="Pfam" id="PF17191">
    <property type="entry name" value="RecG_wedge"/>
    <property type="match status" value="1"/>
</dbReference>
<dbReference type="GO" id="GO:0016887">
    <property type="term" value="F:ATP hydrolysis activity"/>
    <property type="evidence" value="ECO:0007669"/>
    <property type="project" value="RHEA"/>
</dbReference>
<evidence type="ECO:0000256" key="2">
    <source>
        <dbReference type="ARBA" id="ARBA00017846"/>
    </source>
</evidence>
<keyword evidence="19" id="KW-1185">Reference proteome</keyword>
<dbReference type="STRING" id="1629334.Cva_00151"/>
<dbReference type="EC" id="5.6.2.4" evidence="13 15"/>
<keyword evidence="10 15" id="KW-0234">DNA repair</keyword>
<dbReference type="InterPro" id="IPR027417">
    <property type="entry name" value="P-loop_NTPase"/>
</dbReference>
<comment type="similarity">
    <text evidence="1 15">Belongs to the helicase family. RecG subfamily.</text>
</comment>
<evidence type="ECO:0000256" key="4">
    <source>
        <dbReference type="ARBA" id="ARBA00022763"/>
    </source>
</evidence>
<dbReference type="AlphaFoldDB" id="A0A0K8MAQ4"/>
<evidence type="ECO:0000256" key="3">
    <source>
        <dbReference type="ARBA" id="ARBA00022741"/>
    </source>
</evidence>
<comment type="catalytic activity">
    <reaction evidence="12 15">
        <text>Couples ATP hydrolysis with the unwinding of duplex DNA by translocating in the 3'-5' direction.</text>
        <dbReference type="EC" id="5.6.2.4"/>
    </reaction>
</comment>
<dbReference type="Gene3D" id="3.40.50.300">
    <property type="entry name" value="P-loop containing nucleotide triphosphate hydrolases"/>
    <property type="match status" value="2"/>
</dbReference>
<evidence type="ECO:0000256" key="13">
    <source>
        <dbReference type="ARBA" id="ARBA00034808"/>
    </source>
</evidence>
<dbReference type="SMART" id="SM00487">
    <property type="entry name" value="DEXDc"/>
    <property type="match status" value="1"/>
</dbReference>
<gene>
    <name evidence="18" type="primary">recG</name>
    <name evidence="18" type="ORF">Cva_00151</name>
</gene>
<dbReference type="GO" id="GO:0006281">
    <property type="term" value="P:DNA repair"/>
    <property type="evidence" value="ECO:0007669"/>
    <property type="project" value="UniProtKB-UniRule"/>
</dbReference>
<dbReference type="NCBIfam" id="NF008164">
    <property type="entry name" value="PRK10917.1-2"/>
    <property type="match status" value="1"/>
</dbReference>
<organism evidence="18 19">
    <name type="scientific">Caedimonas varicaedens</name>
    <dbReference type="NCBI Taxonomy" id="1629334"/>
    <lineage>
        <taxon>Bacteria</taxon>
        <taxon>Pseudomonadati</taxon>
        <taxon>Pseudomonadota</taxon>
        <taxon>Alphaproteobacteria</taxon>
        <taxon>Holosporales</taxon>
        <taxon>Caedimonadaceae</taxon>
        <taxon>Caedimonas</taxon>
    </lineage>
</organism>
<name>A0A0K8MAQ4_9PROT</name>
<comment type="function">
    <text evidence="15">Plays a critical role in recombination and DNA repair. Helps process Holliday junction intermediates to mature products by catalyzing branch migration. Has replication fork regression activity, unwinds stalled or blocked replication forks to make a HJ that can be resolved. Has a DNA unwinding activity characteristic of a DNA helicase with 3'-5' polarity.</text>
</comment>
<evidence type="ECO:0000256" key="5">
    <source>
        <dbReference type="ARBA" id="ARBA00022801"/>
    </source>
</evidence>
<evidence type="ECO:0000256" key="1">
    <source>
        <dbReference type="ARBA" id="ARBA00007504"/>
    </source>
</evidence>
<dbReference type="InterPro" id="IPR045562">
    <property type="entry name" value="RecG_dom3_C"/>
</dbReference>
<dbReference type="InterPro" id="IPR004609">
    <property type="entry name" value="ATP-dep_DNA_helicase_RecG"/>
</dbReference>
<evidence type="ECO:0000256" key="11">
    <source>
        <dbReference type="ARBA" id="ARBA00023235"/>
    </source>
</evidence>